<dbReference type="InterPro" id="IPR036388">
    <property type="entry name" value="WH-like_DNA-bd_sf"/>
</dbReference>
<dbReference type="InterPro" id="IPR058699">
    <property type="entry name" value="RRM_LARP4/4B"/>
</dbReference>
<evidence type="ECO:0000259" key="5">
    <source>
        <dbReference type="PROSITE" id="PS50961"/>
    </source>
</evidence>
<dbReference type="SUPFAM" id="SSF46785">
    <property type="entry name" value="Winged helix' DNA-binding domain"/>
    <property type="match status" value="1"/>
</dbReference>
<reference evidence="6 7" key="1">
    <citation type="submission" date="2020-02" db="EMBL/GenBank/DDBJ databases">
        <authorList>
            <person name="Ferguson B K."/>
        </authorList>
    </citation>
    <scope>NUCLEOTIDE SEQUENCE [LARGE SCALE GENOMIC DNA]</scope>
</reference>
<dbReference type="PANTHER" id="PTHR22792">
    <property type="entry name" value="LUPUS LA PROTEIN-RELATED"/>
    <property type="match status" value="1"/>
</dbReference>
<dbReference type="InterPro" id="IPR036390">
    <property type="entry name" value="WH_DNA-bd_sf"/>
</dbReference>
<dbReference type="Proteomes" id="UP000479000">
    <property type="component" value="Unassembled WGS sequence"/>
</dbReference>
<dbReference type="CDD" id="cd08031">
    <property type="entry name" value="LARP_4_5_like"/>
    <property type="match status" value="1"/>
</dbReference>
<dbReference type="EMBL" id="CADCXU010015033">
    <property type="protein sequence ID" value="CAB0004474.1"/>
    <property type="molecule type" value="Genomic_DNA"/>
</dbReference>
<evidence type="ECO:0000313" key="6">
    <source>
        <dbReference type="EMBL" id="CAB0004474.1"/>
    </source>
</evidence>
<feature type="compositionally biased region" description="Low complexity" evidence="4">
    <location>
        <begin position="622"/>
        <end position="675"/>
    </location>
</feature>
<feature type="compositionally biased region" description="Polar residues" evidence="4">
    <location>
        <begin position="841"/>
        <end position="850"/>
    </location>
</feature>
<dbReference type="PROSITE" id="PS50961">
    <property type="entry name" value="HTH_LA"/>
    <property type="match status" value="1"/>
</dbReference>
<evidence type="ECO:0000256" key="2">
    <source>
        <dbReference type="ARBA" id="ARBA00022884"/>
    </source>
</evidence>
<dbReference type="SMART" id="SM00715">
    <property type="entry name" value="LA"/>
    <property type="match status" value="1"/>
</dbReference>
<proteinExistence type="predicted"/>
<sequence>MPQRNRPSLAVRQHVRDPLTACLDADSTYICTAYNSRCYVIQKVTPPVAHQNLNPNDDTGESGKAKKNSKGQEHEVVEPEFPQPKEYVEKIYIPIMWRSVYMNGDVAKVPSGAVYSATPEPHASSPTTDFKANLLTTNFSKTQPMRIHPKITLKLVACLLNGVAEPLDSYSDGGALPLGGQAPPETVVPDANQPSPIAIDQLKQMLSSQLEYYFSRENLANDTYLLSQMDNDQYVPIWTVANFNQVKKLTTDIKLITEVLRESPNVQVDDEGQKVRPNHKRCIVILREIPESTPLEEVKGLFSGKNCPKLISCEFAHNNSWYVTFENDEDAQKAYRFLREEVREFQGKPIMARIKAKPMTMNRLPIPAVGPGITMKNGYRTPPATANSATVYDPTTAYPPGQQRYLFNGTSMPPNVNYNQVQIYFQQQPFYPPNVLPTWGPAAAAAYFDIGSVFTANGLAPQGSFPKAHPNRFAPRRQRKMMGLEQRSSMSDSGLSRGGLGPKPMSSATAAMKLDSNNATSSSPMKTHAHFYRDVSQTDGGDHSRPHEPADDPYNSRPPLSSSAKDPARYRRRKKEDEGPSPAATTGTGTAGAAGTRGTTGSPGPQFDLEADAFPPLPGHEAAPPGAPASSAASPTVAAVTASAAAVVAASVASSQSAPAPSPAAATTPSASAASQEPALHDQPPPPPTWADNRPILGSAGAVKASAAEKLKTDDGSVNGSAEPPHATAGHRGLNSPVDPSPTVSAEPTAKTTAVSYNAAVISSLSSEAASSPQPHTPTAQVPPIVQPVSAQSQTDLGVIKLSYAQVAQHHKEKAEREKNLLQQQVQQQTNQQPSHAHVISASQNANSAPSDEERKESNYYQPKSEGVFSRGRGGSRGQAPRRRDNIQRFNTRQRSPK</sequence>
<dbReference type="Pfam" id="PF05383">
    <property type="entry name" value="La"/>
    <property type="match status" value="1"/>
</dbReference>
<name>A0A6H5GKG3_9HEMI</name>
<dbReference type="GO" id="GO:0005829">
    <property type="term" value="C:cytosol"/>
    <property type="evidence" value="ECO:0007669"/>
    <property type="project" value="TreeGrafter"/>
</dbReference>
<feature type="region of interest" description="Disordered" evidence="4">
    <location>
        <begin position="535"/>
        <end position="751"/>
    </location>
</feature>
<feature type="compositionally biased region" description="Low complexity" evidence="4">
    <location>
        <begin position="580"/>
        <end position="605"/>
    </location>
</feature>
<dbReference type="AlphaFoldDB" id="A0A6H5GKG3"/>
<dbReference type="OrthoDB" id="10046764at2759"/>
<keyword evidence="1" id="KW-0597">Phosphoprotein</keyword>
<keyword evidence="7" id="KW-1185">Reference proteome</keyword>
<feature type="domain" description="HTH La-type RNA-binding" evidence="5">
    <location>
        <begin position="196"/>
        <end position="285"/>
    </location>
</feature>
<evidence type="ECO:0000256" key="4">
    <source>
        <dbReference type="SAM" id="MobiDB-lite"/>
    </source>
</evidence>
<dbReference type="GO" id="GO:0003730">
    <property type="term" value="F:mRNA 3'-UTR binding"/>
    <property type="evidence" value="ECO:0007669"/>
    <property type="project" value="TreeGrafter"/>
</dbReference>
<dbReference type="InterPro" id="IPR006630">
    <property type="entry name" value="La_HTH"/>
</dbReference>
<dbReference type="InterPro" id="IPR045180">
    <property type="entry name" value="La_dom_prot"/>
</dbReference>
<dbReference type="GO" id="GO:0045727">
    <property type="term" value="P:positive regulation of translation"/>
    <property type="evidence" value="ECO:0007669"/>
    <property type="project" value="TreeGrafter"/>
</dbReference>
<protein>
    <recommendedName>
        <fullName evidence="5">HTH La-type RNA-binding domain-containing protein</fullName>
    </recommendedName>
</protein>
<dbReference type="Pfam" id="PF26088">
    <property type="entry name" value="RRM_LARP4"/>
    <property type="match status" value="1"/>
</dbReference>
<feature type="compositionally biased region" description="Basic and acidic residues" evidence="4">
    <location>
        <begin position="540"/>
        <end position="550"/>
    </location>
</feature>
<dbReference type="SUPFAM" id="SSF54928">
    <property type="entry name" value="RNA-binding domain, RBD"/>
    <property type="match status" value="1"/>
</dbReference>
<feature type="region of interest" description="Disordered" evidence="4">
    <location>
        <begin position="765"/>
        <end position="789"/>
    </location>
</feature>
<keyword evidence="2 3" id="KW-0694">RNA-binding</keyword>
<dbReference type="PANTHER" id="PTHR22792:SF131">
    <property type="entry name" value="LA-RELATED PROTEIN LARP4B"/>
    <property type="match status" value="1"/>
</dbReference>
<feature type="compositionally biased region" description="Polar residues" evidence="4">
    <location>
        <begin position="888"/>
        <end position="898"/>
    </location>
</feature>
<dbReference type="GO" id="GO:0010494">
    <property type="term" value="C:cytoplasmic stress granule"/>
    <property type="evidence" value="ECO:0007669"/>
    <property type="project" value="TreeGrafter"/>
</dbReference>
<feature type="compositionally biased region" description="Low complexity" evidence="4">
    <location>
        <begin position="823"/>
        <end position="833"/>
    </location>
</feature>
<gene>
    <name evidence="6" type="ORF">NTEN_LOCUS9951</name>
</gene>
<feature type="compositionally biased region" description="Polar residues" evidence="4">
    <location>
        <begin position="742"/>
        <end position="751"/>
    </location>
</feature>
<organism evidence="6 7">
    <name type="scientific">Nesidiocoris tenuis</name>
    <dbReference type="NCBI Taxonomy" id="355587"/>
    <lineage>
        <taxon>Eukaryota</taxon>
        <taxon>Metazoa</taxon>
        <taxon>Ecdysozoa</taxon>
        <taxon>Arthropoda</taxon>
        <taxon>Hexapoda</taxon>
        <taxon>Insecta</taxon>
        <taxon>Pterygota</taxon>
        <taxon>Neoptera</taxon>
        <taxon>Paraneoptera</taxon>
        <taxon>Hemiptera</taxon>
        <taxon>Heteroptera</taxon>
        <taxon>Panheteroptera</taxon>
        <taxon>Cimicomorpha</taxon>
        <taxon>Miridae</taxon>
        <taxon>Dicyphina</taxon>
        <taxon>Nesidiocoris</taxon>
    </lineage>
</organism>
<feature type="region of interest" description="Disordered" evidence="4">
    <location>
        <begin position="481"/>
        <end position="508"/>
    </location>
</feature>
<dbReference type="Gene3D" id="1.10.10.10">
    <property type="entry name" value="Winged helix-like DNA-binding domain superfamily/Winged helix DNA-binding domain"/>
    <property type="match status" value="1"/>
</dbReference>
<evidence type="ECO:0000256" key="1">
    <source>
        <dbReference type="ARBA" id="ARBA00022553"/>
    </source>
</evidence>
<evidence type="ECO:0000256" key="3">
    <source>
        <dbReference type="PROSITE-ProRule" id="PRU00332"/>
    </source>
</evidence>
<evidence type="ECO:0000313" key="7">
    <source>
        <dbReference type="Proteomes" id="UP000479000"/>
    </source>
</evidence>
<feature type="region of interest" description="Disordered" evidence="4">
    <location>
        <begin position="806"/>
        <end position="898"/>
    </location>
</feature>
<dbReference type="CDD" id="cd12430">
    <property type="entry name" value="RRM_LARP4_5_like"/>
    <property type="match status" value="1"/>
</dbReference>
<dbReference type="InterPro" id="IPR035979">
    <property type="entry name" value="RBD_domain_sf"/>
</dbReference>
<accession>A0A6H5GKG3</accession>
<feature type="region of interest" description="Disordered" evidence="4">
    <location>
        <begin position="48"/>
        <end position="81"/>
    </location>
</feature>